<evidence type="ECO:0000259" key="1">
    <source>
        <dbReference type="PROSITE" id="PS50853"/>
    </source>
</evidence>
<dbReference type="SMART" id="SM00060">
    <property type="entry name" value="FN3"/>
    <property type="match status" value="1"/>
</dbReference>
<evidence type="ECO:0000313" key="2">
    <source>
        <dbReference type="EMBL" id="VDM27663.1"/>
    </source>
</evidence>
<dbReference type="WBParaSite" id="TTAC_0000579901-mRNA-1">
    <property type="protein sequence ID" value="TTAC_0000579901-mRNA-1"/>
    <property type="gene ID" value="TTAC_0000579901"/>
</dbReference>
<keyword evidence="3" id="KW-1185">Reference proteome</keyword>
<dbReference type="Gene3D" id="2.60.40.10">
    <property type="entry name" value="Immunoglobulins"/>
    <property type="match status" value="1"/>
</dbReference>
<evidence type="ECO:0000313" key="4">
    <source>
        <dbReference type="WBParaSite" id="TTAC_0000579901-mRNA-1"/>
    </source>
</evidence>
<dbReference type="AlphaFoldDB" id="A0A0R3WYF9"/>
<dbReference type="SUPFAM" id="SSF49265">
    <property type="entry name" value="Fibronectin type III"/>
    <property type="match status" value="1"/>
</dbReference>
<dbReference type="Proteomes" id="UP000274429">
    <property type="component" value="Unassembled WGS sequence"/>
</dbReference>
<dbReference type="InterPro" id="IPR003961">
    <property type="entry name" value="FN3_dom"/>
</dbReference>
<sequence>MTYGLPPSSPDPPRLLKATTHSLHLTWELQPTSHGSTLSTSKPILRYQLEMQEGEARQHFKKIFDDDATQYLVEGLRRCCLYRFRLAASNVDGISHWSDIVAFRTAPDLPTAPKGLRVSFPYSLLNED</sequence>
<organism evidence="4">
    <name type="scientific">Hydatigena taeniaeformis</name>
    <name type="common">Feline tapeworm</name>
    <name type="synonym">Taenia taeniaeformis</name>
    <dbReference type="NCBI Taxonomy" id="6205"/>
    <lineage>
        <taxon>Eukaryota</taxon>
        <taxon>Metazoa</taxon>
        <taxon>Spiralia</taxon>
        <taxon>Lophotrochozoa</taxon>
        <taxon>Platyhelminthes</taxon>
        <taxon>Cestoda</taxon>
        <taxon>Eucestoda</taxon>
        <taxon>Cyclophyllidea</taxon>
        <taxon>Taeniidae</taxon>
        <taxon>Hydatigera</taxon>
    </lineage>
</organism>
<dbReference type="PROSITE" id="PS50853">
    <property type="entry name" value="FN3"/>
    <property type="match status" value="1"/>
</dbReference>
<dbReference type="Pfam" id="PF00041">
    <property type="entry name" value="fn3"/>
    <property type="match status" value="1"/>
</dbReference>
<dbReference type="InterPro" id="IPR013783">
    <property type="entry name" value="Ig-like_fold"/>
</dbReference>
<dbReference type="OrthoDB" id="443915at2759"/>
<gene>
    <name evidence="2" type="ORF">TTAC_LOCUS5784</name>
</gene>
<reference evidence="4" key="1">
    <citation type="submission" date="2017-02" db="UniProtKB">
        <authorList>
            <consortium name="WormBaseParasite"/>
        </authorList>
    </citation>
    <scope>IDENTIFICATION</scope>
</reference>
<dbReference type="CDD" id="cd00063">
    <property type="entry name" value="FN3"/>
    <property type="match status" value="1"/>
</dbReference>
<evidence type="ECO:0000313" key="3">
    <source>
        <dbReference type="Proteomes" id="UP000274429"/>
    </source>
</evidence>
<dbReference type="InterPro" id="IPR036116">
    <property type="entry name" value="FN3_sf"/>
</dbReference>
<dbReference type="STRING" id="6205.A0A0R3WYF9"/>
<protein>
    <submittedName>
        <fullName evidence="4">Fibronectin type-III domain-containing protein</fullName>
    </submittedName>
</protein>
<proteinExistence type="predicted"/>
<feature type="domain" description="Fibronectin type-III" evidence="1">
    <location>
        <begin position="9"/>
        <end position="108"/>
    </location>
</feature>
<accession>A0A0R3WYF9</accession>
<name>A0A0R3WYF9_HYDTA</name>
<reference evidence="2 3" key="2">
    <citation type="submission" date="2018-11" db="EMBL/GenBank/DDBJ databases">
        <authorList>
            <consortium name="Pathogen Informatics"/>
        </authorList>
    </citation>
    <scope>NUCLEOTIDE SEQUENCE [LARGE SCALE GENOMIC DNA]</scope>
</reference>
<dbReference type="EMBL" id="UYWX01009041">
    <property type="protein sequence ID" value="VDM27663.1"/>
    <property type="molecule type" value="Genomic_DNA"/>
</dbReference>